<protein>
    <recommendedName>
        <fullName evidence="6">acyl-CoA oxidase</fullName>
        <ecNumber evidence="6">1.3.3.6</ecNumber>
    </recommendedName>
</protein>
<keyword evidence="11" id="KW-0443">Lipid metabolism</keyword>
<dbReference type="AlphaFoldDB" id="A0A4P9YVC5"/>
<accession>A0A4P9YVC5</accession>
<evidence type="ECO:0000256" key="7">
    <source>
        <dbReference type="ARBA" id="ARBA00022630"/>
    </source>
</evidence>
<dbReference type="PANTHER" id="PTHR10909:SF250">
    <property type="entry name" value="PEROXISOMAL ACYL-COENZYME A OXIDASE 1"/>
    <property type="match status" value="1"/>
</dbReference>
<evidence type="ECO:0000256" key="4">
    <source>
        <dbReference type="ARBA" id="ARBA00004846"/>
    </source>
</evidence>
<dbReference type="GO" id="GO:0003997">
    <property type="term" value="F:acyl-CoA oxidase activity"/>
    <property type="evidence" value="ECO:0007669"/>
    <property type="project" value="UniProtKB-EC"/>
</dbReference>
<evidence type="ECO:0000256" key="2">
    <source>
        <dbReference type="ARBA" id="ARBA00001974"/>
    </source>
</evidence>
<dbReference type="EC" id="1.3.3.6" evidence="6"/>
<comment type="similarity">
    <text evidence="5">Belongs to the acyl-CoA oxidase family.</text>
</comment>
<dbReference type="Pfam" id="PF14749">
    <property type="entry name" value="Acyl-CoA_ox_N"/>
    <property type="match status" value="1"/>
</dbReference>
<dbReference type="SUPFAM" id="SSF56645">
    <property type="entry name" value="Acyl-CoA dehydrogenase NM domain-like"/>
    <property type="match status" value="1"/>
</dbReference>
<evidence type="ECO:0000259" key="14">
    <source>
        <dbReference type="Pfam" id="PF22924"/>
    </source>
</evidence>
<dbReference type="InterPro" id="IPR012258">
    <property type="entry name" value="Acyl-CoA_oxidase"/>
</dbReference>
<feature type="non-terminal residue" evidence="15">
    <location>
        <position position="441"/>
    </location>
</feature>
<reference evidence="16" key="1">
    <citation type="journal article" date="2018" name="Nat. Microbiol.">
        <title>Leveraging single-cell genomics to expand the fungal tree of life.</title>
        <authorList>
            <person name="Ahrendt S.R."/>
            <person name="Quandt C.A."/>
            <person name="Ciobanu D."/>
            <person name="Clum A."/>
            <person name="Salamov A."/>
            <person name="Andreopoulos B."/>
            <person name="Cheng J.F."/>
            <person name="Woyke T."/>
            <person name="Pelin A."/>
            <person name="Henrissat B."/>
            <person name="Reynolds N.K."/>
            <person name="Benny G.L."/>
            <person name="Smith M.E."/>
            <person name="James T.Y."/>
            <person name="Grigoriev I.V."/>
        </authorList>
    </citation>
    <scope>NUCLEOTIDE SEQUENCE [LARGE SCALE GENOMIC DNA]</scope>
    <source>
        <strain evidence="16">Benny S71-1</strain>
    </source>
</reference>
<dbReference type="Gene3D" id="2.40.110.10">
    <property type="entry name" value="Butyryl-CoA Dehydrogenase, subunit A, domain 2"/>
    <property type="match status" value="1"/>
</dbReference>
<evidence type="ECO:0000256" key="6">
    <source>
        <dbReference type="ARBA" id="ARBA00012870"/>
    </source>
</evidence>
<keyword evidence="16" id="KW-1185">Reference proteome</keyword>
<keyword evidence="9" id="KW-0276">Fatty acid metabolism</keyword>
<evidence type="ECO:0000256" key="8">
    <source>
        <dbReference type="ARBA" id="ARBA00022827"/>
    </source>
</evidence>
<dbReference type="InterPro" id="IPR037069">
    <property type="entry name" value="AcylCoA_DH/ox_N_sf"/>
</dbReference>
<dbReference type="GO" id="GO:0071949">
    <property type="term" value="F:FAD binding"/>
    <property type="evidence" value="ECO:0007669"/>
    <property type="project" value="InterPro"/>
</dbReference>
<keyword evidence="8" id="KW-0274">FAD</keyword>
<evidence type="ECO:0000256" key="5">
    <source>
        <dbReference type="ARBA" id="ARBA00006288"/>
    </source>
</evidence>
<evidence type="ECO:0000256" key="9">
    <source>
        <dbReference type="ARBA" id="ARBA00022832"/>
    </source>
</evidence>
<comment type="catalytic activity">
    <reaction evidence="1">
        <text>a 2,3-saturated acyl-CoA + O2 = a (2E)-enoyl-CoA + H2O2</text>
        <dbReference type="Rhea" id="RHEA:38959"/>
        <dbReference type="ChEBI" id="CHEBI:15379"/>
        <dbReference type="ChEBI" id="CHEBI:16240"/>
        <dbReference type="ChEBI" id="CHEBI:58856"/>
        <dbReference type="ChEBI" id="CHEBI:65111"/>
        <dbReference type="EC" id="1.3.3.6"/>
    </reaction>
</comment>
<evidence type="ECO:0000259" key="13">
    <source>
        <dbReference type="Pfam" id="PF14749"/>
    </source>
</evidence>
<dbReference type="InterPro" id="IPR009100">
    <property type="entry name" value="AcylCoA_DH/oxidase_NM_dom_sf"/>
</dbReference>
<dbReference type="FunFam" id="1.20.140.10:FF:000015">
    <property type="entry name" value="Acyl-coenzyme A oxidase"/>
    <property type="match status" value="1"/>
</dbReference>
<dbReference type="SUPFAM" id="SSF47203">
    <property type="entry name" value="Acyl-CoA dehydrogenase C-terminal domain-like"/>
    <property type="match status" value="1"/>
</dbReference>
<dbReference type="Gene3D" id="1.10.540.10">
    <property type="entry name" value="Acyl-CoA dehydrogenase/oxidase, N-terminal domain"/>
    <property type="match status" value="1"/>
</dbReference>
<evidence type="ECO:0000256" key="3">
    <source>
        <dbReference type="ARBA" id="ARBA00004275"/>
    </source>
</evidence>
<comment type="pathway">
    <text evidence="4">Lipid metabolism; peroxisomal fatty acid beta-oxidation.</text>
</comment>
<organism evidence="15 16">
    <name type="scientific">Syncephalis pseudoplumigaleata</name>
    <dbReference type="NCBI Taxonomy" id="1712513"/>
    <lineage>
        <taxon>Eukaryota</taxon>
        <taxon>Fungi</taxon>
        <taxon>Fungi incertae sedis</taxon>
        <taxon>Zoopagomycota</taxon>
        <taxon>Zoopagomycotina</taxon>
        <taxon>Zoopagomycetes</taxon>
        <taxon>Zoopagales</taxon>
        <taxon>Piptocephalidaceae</taxon>
        <taxon>Syncephalis</taxon>
    </lineage>
</organism>
<evidence type="ECO:0000313" key="16">
    <source>
        <dbReference type="Proteomes" id="UP000278143"/>
    </source>
</evidence>
<evidence type="ECO:0000256" key="12">
    <source>
        <dbReference type="ARBA" id="ARBA00023140"/>
    </source>
</evidence>
<feature type="domain" description="Acyl-coenzyme A oxidase N-terminal" evidence="13">
    <location>
        <begin position="13"/>
        <end position="125"/>
    </location>
</feature>
<dbReference type="InterPro" id="IPR036250">
    <property type="entry name" value="AcylCo_DH-like_C"/>
</dbReference>
<evidence type="ECO:0000256" key="10">
    <source>
        <dbReference type="ARBA" id="ARBA00023002"/>
    </source>
</evidence>
<dbReference type="GO" id="GO:0033540">
    <property type="term" value="P:fatty acid beta-oxidation using acyl-CoA oxidase"/>
    <property type="evidence" value="ECO:0007669"/>
    <property type="project" value="TreeGrafter"/>
</dbReference>
<dbReference type="Proteomes" id="UP000278143">
    <property type="component" value="Unassembled WGS sequence"/>
</dbReference>
<evidence type="ECO:0000256" key="11">
    <source>
        <dbReference type="ARBA" id="ARBA00023098"/>
    </source>
</evidence>
<dbReference type="GO" id="GO:0055088">
    <property type="term" value="P:lipid homeostasis"/>
    <property type="evidence" value="ECO:0007669"/>
    <property type="project" value="TreeGrafter"/>
</dbReference>
<name>A0A4P9YVC5_9FUNG</name>
<keyword evidence="12" id="KW-0576">Peroxisome</keyword>
<gene>
    <name evidence="15" type="ORF">SYNPS1DRAFT_3555</name>
</gene>
<feature type="non-terminal residue" evidence="15">
    <location>
        <position position="1"/>
    </location>
</feature>
<keyword evidence="7" id="KW-0285">Flavoprotein</keyword>
<dbReference type="FunFam" id="2.40.110.10:FF:000003">
    <property type="entry name" value="Acyl-coenzyme A oxidase"/>
    <property type="match status" value="1"/>
</dbReference>
<dbReference type="OrthoDB" id="538336at2759"/>
<dbReference type="GO" id="GO:0005504">
    <property type="term" value="F:fatty acid binding"/>
    <property type="evidence" value="ECO:0007669"/>
    <property type="project" value="TreeGrafter"/>
</dbReference>
<evidence type="ECO:0000256" key="1">
    <source>
        <dbReference type="ARBA" id="ARBA00001201"/>
    </source>
</evidence>
<proteinExistence type="inferred from homology"/>
<dbReference type="Gene3D" id="1.20.140.10">
    <property type="entry name" value="Butyryl-CoA Dehydrogenase, subunit A, domain 3"/>
    <property type="match status" value="1"/>
</dbReference>
<keyword evidence="10" id="KW-0560">Oxidoreductase</keyword>
<comment type="cofactor">
    <cofactor evidence="2">
        <name>FAD</name>
        <dbReference type="ChEBI" id="CHEBI:57692"/>
    </cofactor>
</comment>
<sequence>LARERSLASFTARQLTHLLDGGQEHTEHIESIRRLLDREAVFDRIHSYHLNHEDMYLRGLQMMERFRALCVKHQWSSKDTAVAYREIYEGMPTILNDDLFVKTIKEQATDEQQARWLPLATNWAILGCYAQTEMAHGSNVRGIETTATFLPESDELELNSPTLTSVKWWPGALGKTANVALVMAQLVLADGSRAGVFPFMVQIRSFADHKLLPGVETGDIGPKIGFNAIDNGYLSLKNVRIPRSNMLMRHVELTRDGQLKRRGQNDQRHVYGTLLYARVNIVADAMMALAQGTTIATRYSLVRRQFSHAESNSNAATEVVVLDHQSQQHRVLVPICEAYAFHFTGQRMHELYRRLTSPGLSADTAAALLAKAHASASALKPYVTDVASHSLETLRRACGGHGYSRFSGLPDLFTFYVQFNTVEGENHIMAQQAARALLKRY</sequence>
<dbReference type="InterPro" id="IPR055060">
    <property type="entry name" value="ACOX_C_alpha1"/>
</dbReference>
<dbReference type="Pfam" id="PF22924">
    <property type="entry name" value="ACOX_C_alpha1"/>
    <property type="match status" value="1"/>
</dbReference>
<evidence type="ECO:0000313" key="15">
    <source>
        <dbReference type="EMBL" id="RKP23834.1"/>
    </source>
</evidence>
<dbReference type="PANTHER" id="PTHR10909">
    <property type="entry name" value="ELECTRON TRANSPORT OXIDOREDUCTASE"/>
    <property type="match status" value="1"/>
</dbReference>
<feature type="domain" description="Acyl-CoA oxidase C-alpha1" evidence="14">
    <location>
        <begin position="271"/>
        <end position="438"/>
    </location>
</feature>
<dbReference type="EMBL" id="KZ990648">
    <property type="protein sequence ID" value="RKP23834.1"/>
    <property type="molecule type" value="Genomic_DNA"/>
</dbReference>
<comment type="subcellular location">
    <subcellularLocation>
        <location evidence="3">Peroxisome</location>
    </subcellularLocation>
</comment>
<dbReference type="GO" id="GO:0005777">
    <property type="term" value="C:peroxisome"/>
    <property type="evidence" value="ECO:0007669"/>
    <property type="project" value="UniProtKB-SubCell"/>
</dbReference>
<dbReference type="InterPro" id="IPR046373">
    <property type="entry name" value="Acyl-CoA_Oxase/DH_mid-dom_sf"/>
</dbReference>
<dbReference type="InterPro" id="IPR029320">
    <property type="entry name" value="Acyl-CoA_ox_N"/>
</dbReference>